<evidence type="ECO:0000313" key="4">
    <source>
        <dbReference type="Proteomes" id="UP001644719"/>
    </source>
</evidence>
<dbReference type="RefSeq" id="WP_173769406.1">
    <property type="nucleotide sequence ID" value="NZ_JAAITS010000008.1"/>
</dbReference>
<organism evidence="3 4">
    <name type="scientific">Blautia faecis</name>
    <dbReference type="NCBI Taxonomy" id="871665"/>
    <lineage>
        <taxon>Bacteria</taxon>
        <taxon>Bacillati</taxon>
        <taxon>Bacillota</taxon>
        <taxon>Clostridia</taxon>
        <taxon>Lachnospirales</taxon>
        <taxon>Lachnospiraceae</taxon>
        <taxon>Blautia</taxon>
    </lineage>
</organism>
<dbReference type="InterPro" id="IPR002852">
    <property type="entry name" value="UPF0251"/>
</dbReference>
<dbReference type="InterPro" id="IPR036388">
    <property type="entry name" value="WH-like_DNA-bd_sf"/>
</dbReference>
<dbReference type="Gene3D" id="1.10.10.10">
    <property type="entry name" value="Winged helix-like DNA-binding domain superfamily/Winged helix DNA-binding domain"/>
    <property type="match status" value="1"/>
</dbReference>
<sequence>MPRPPRCRRICQAPQYESFSPEECPRESEAVTLTLDEYEVIRLVDLEKKTHEQCAAQMDISRTTVTEIYETAREKIARCIVLGQRLVIAGGNYRLCEGREHTRCGKCCCRKESKQTPLTSLDLSQELPAADRFNSSLPKSNLQNEGDIIMKIAVTYENGEIFQHFGHTETFKIYDIADGKVVSAEVVDTNGSGHGALAGFLVAHGVDTLICGGIGGGAQNALAQAGIRLFGGVSGNADEAVNALLAGNLGYDPDVHCDHHDHHGEGHSCGDHGCGSHSCH</sequence>
<dbReference type="InterPro" id="IPR033913">
    <property type="entry name" value="MTH1175_dom"/>
</dbReference>
<dbReference type="Pfam" id="PF02579">
    <property type="entry name" value="Nitro_FeMo-Co"/>
    <property type="match status" value="1"/>
</dbReference>
<evidence type="ECO:0000259" key="2">
    <source>
        <dbReference type="Pfam" id="PF02579"/>
    </source>
</evidence>
<proteinExistence type="inferred from homology"/>
<feature type="domain" description="Dinitrogenase iron-molybdenum cofactor biosynthesis" evidence="2">
    <location>
        <begin position="158"/>
        <end position="245"/>
    </location>
</feature>
<dbReference type="Proteomes" id="UP001644719">
    <property type="component" value="Unassembled WGS sequence"/>
</dbReference>
<dbReference type="PANTHER" id="PTHR37478">
    <property type="match status" value="1"/>
</dbReference>
<evidence type="ECO:0000313" key="3">
    <source>
        <dbReference type="EMBL" id="NSG84664.1"/>
    </source>
</evidence>
<reference evidence="3 4" key="1">
    <citation type="journal article" date="2020" name="Cell Host Microbe">
        <title>Functional and Genomic Variation between Human-Derived Isolates of Lachnospiraceae Reveals Inter- and Intra-Species Diversity.</title>
        <authorList>
            <person name="Sorbara M.T."/>
            <person name="Littmann E.R."/>
            <person name="Fontana E."/>
            <person name="Moody T.U."/>
            <person name="Kohout C.E."/>
            <person name="Gjonbalaj M."/>
            <person name="Eaton V."/>
            <person name="Seok R."/>
            <person name="Leiner I.M."/>
            <person name="Pamer E.G."/>
        </authorList>
    </citation>
    <scope>NUCLEOTIDE SEQUENCE [LARGE SCALE GENOMIC DNA]</scope>
    <source>
        <strain evidence="3 4">MSK.17.74</strain>
    </source>
</reference>
<dbReference type="EMBL" id="JAAITS010000008">
    <property type="protein sequence ID" value="NSG84664.1"/>
    <property type="molecule type" value="Genomic_DNA"/>
</dbReference>
<dbReference type="SUPFAM" id="SSF88659">
    <property type="entry name" value="Sigma3 and sigma4 domains of RNA polymerase sigma factors"/>
    <property type="match status" value="1"/>
</dbReference>
<protein>
    <submittedName>
        <fullName evidence="3">DUF134 domain-containing protein</fullName>
    </submittedName>
</protein>
<comment type="similarity">
    <text evidence="1">Belongs to the UPF0251 family.</text>
</comment>
<evidence type="ECO:0000256" key="1">
    <source>
        <dbReference type="ARBA" id="ARBA00009350"/>
    </source>
</evidence>
<dbReference type="PANTHER" id="PTHR37478:SF2">
    <property type="entry name" value="UPF0251 PROTEIN TK0562"/>
    <property type="match status" value="1"/>
</dbReference>
<dbReference type="CDD" id="cd00851">
    <property type="entry name" value="MTH1175"/>
    <property type="match status" value="1"/>
</dbReference>
<dbReference type="Pfam" id="PF02001">
    <property type="entry name" value="DUF134"/>
    <property type="match status" value="1"/>
</dbReference>
<dbReference type="InterPro" id="IPR003731">
    <property type="entry name" value="Di-Nase_FeMo-co_biosynth"/>
</dbReference>
<gene>
    <name evidence="3" type="ORF">G5B17_04275</name>
</gene>
<comment type="caution">
    <text evidence="3">The sequence shown here is derived from an EMBL/GenBank/DDBJ whole genome shotgun (WGS) entry which is preliminary data.</text>
</comment>
<accession>A0ABX2H3L6</accession>
<dbReference type="InterPro" id="IPR036105">
    <property type="entry name" value="DiNase_FeMo-co_biosyn_sf"/>
</dbReference>
<dbReference type="SUPFAM" id="SSF53146">
    <property type="entry name" value="Nitrogenase accessory factor-like"/>
    <property type="match status" value="1"/>
</dbReference>
<dbReference type="InterPro" id="IPR013324">
    <property type="entry name" value="RNA_pol_sigma_r3/r4-like"/>
</dbReference>
<name>A0ABX2H3L6_9FIRM</name>
<keyword evidence="4" id="KW-1185">Reference proteome</keyword>
<dbReference type="Gene3D" id="3.30.420.130">
    <property type="entry name" value="Dinitrogenase iron-molybdenum cofactor biosynthesis domain"/>
    <property type="match status" value="1"/>
</dbReference>